<keyword evidence="3" id="KW-1133">Transmembrane helix</keyword>
<dbReference type="Proteomes" id="UP000694844">
    <property type="component" value="Chromosome 3"/>
</dbReference>
<feature type="transmembrane region" description="Helical" evidence="3">
    <location>
        <begin position="398"/>
        <end position="416"/>
    </location>
</feature>
<evidence type="ECO:0000313" key="6">
    <source>
        <dbReference type="RefSeq" id="XP_022320039.1"/>
    </source>
</evidence>
<dbReference type="InterPro" id="IPR011701">
    <property type="entry name" value="MFS"/>
</dbReference>
<keyword evidence="3" id="KW-0472">Membrane</keyword>
<sequence length="625" mass="68383">MKSGERNRNSSGESTSSSEVDPGDYIPTPPDGGWGWVVVASSFMCFVIVDGLGYSFGVLLPLWVDVFQESRGKVSLVGSLLNGMYLCAGPIVSGLTNRFGCRAVAISGSIFATVAFVASSFSNNITVLLLTYGFLGGLGFGLIYLPAVVIVGYYFEKRRAIATGIAVCGSGVGTFIFAPVNAIMIDAFDWRNLVMIQAAIVLNACVFGMLMRPLEPTKKMKQYQRKTQMENAKKKAISGRKRNAHSDSSMPCADDFTKLKEIKHRKEMDNEKRTISETSDLMNGIKAHEIHPRIESGYAKTQPKPFLSAPRLRHDSTHHVEKTDYSRPMYRQDIFYSGSIYNIPQYKTSGSDVREYITSITHIPDTPSPSCWDRCTCLPVSVVDTLKDMLDLSLLKDFSFLMICVGNILAMTGFYVPFSYVVDHAMQWGIPKTDAAFLLSIIGITNTVGRILSGLLVDIFKLNALVINNCALVLSAVLLFVEPLCTSYELLIGFAVLYGLCVAAYISLTSIIICDLLGLKKLTNAFGLLTLARGIAGVYGPPVAGAVYNATGSYDYSFWLGGLMFALGAACHLVLHLPCVKKKGDESVSGEIVIAEEEDKKMVNDNEDNDESDDNELKKDNDEIV</sequence>
<evidence type="ECO:0000256" key="1">
    <source>
        <dbReference type="ARBA" id="ARBA00004141"/>
    </source>
</evidence>
<dbReference type="AlphaFoldDB" id="A0A8B8CXS4"/>
<gene>
    <name evidence="6" type="primary">LOC111122548</name>
</gene>
<dbReference type="InterPro" id="IPR020846">
    <property type="entry name" value="MFS_dom"/>
</dbReference>
<feature type="transmembrane region" description="Helical" evidence="3">
    <location>
        <begin position="490"/>
        <end position="513"/>
    </location>
</feature>
<protein>
    <submittedName>
        <fullName evidence="6">Monocarboxylate transporter 14-like</fullName>
    </submittedName>
</protein>
<feature type="transmembrane region" description="Helical" evidence="3">
    <location>
        <begin position="525"/>
        <end position="544"/>
    </location>
</feature>
<dbReference type="GeneID" id="111122548"/>
<dbReference type="PROSITE" id="PS50850">
    <property type="entry name" value="MFS"/>
    <property type="match status" value="1"/>
</dbReference>
<dbReference type="GO" id="GO:0016020">
    <property type="term" value="C:membrane"/>
    <property type="evidence" value="ECO:0007669"/>
    <property type="project" value="UniProtKB-SubCell"/>
</dbReference>
<comment type="subcellular location">
    <subcellularLocation>
        <location evidence="1">Membrane</location>
        <topology evidence="1">Multi-pass membrane protein</topology>
    </subcellularLocation>
</comment>
<proteinExistence type="predicted"/>
<feature type="transmembrane region" description="Helical" evidence="3">
    <location>
        <begin position="190"/>
        <end position="211"/>
    </location>
</feature>
<dbReference type="SUPFAM" id="SSF103473">
    <property type="entry name" value="MFS general substrate transporter"/>
    <property type="match status" value="1"/>
</dbReference>
<dbReference type="RefSeq" id="XP_022320039.1">
    <property type="nucleotide sequence ID" value="XM_022464331.1"/>
</dbReference>
<dbReference type="InterPro" id="IPR036259">
    <property type="entry name" value="MFS_trans_sf"/>
</dbReference>
<feature type="transmembrane region" description="Helical" evidence="3">
    <location>
        <begin position="436"/>
        <end position="457"/>
    </location>
</feature>
<feature type="compositionally biased region" description="Acidic residues" evidence="2">
    <location>
        <begin position="605"/>
        <end position="614"/>
    </location>
</feature>
<evidence type="ECO:0000256" key="2">
    <source>
        <dbReference type="SAM" id="MobiDB-lite"/>
    </source>
</evidence>
<dbReference type="GO" id="GO:0008028">
    <property type="term" value="F:monocarboxylic acid transmembrane transporter activity"/>
    <property type="evidence" value="ECO:0007669"/>
    <property type="project" value="TreeGrafter"/>
</dbReference>
<feature type="compositionally biased region" description="Basic and acidic residues" evidence="2">
    <location>
        <begin position="615"/>
        <end position="625"/>
    </location>
</feature>
<evidence type="ECO:0000259" key="4">
    <source>
        <dbReference type="PROSITE" id="PS50850"/>
    </source>
</evidence>
<feature type="transmembrane region" description="Helical" evidence="3">
    <location>
        <begin position="127"/>
        <end position="154"/>
    </location>
</feature>
<feature type="region of interest" description="Disordered" evidence="2">
    <location>
        <begin position="221"/>
        <end position="250"/>
    </location>
</feature>
<feature type="transmembrane region" description="Helical" evidence="3">
    <location>
        <begin position="76"/>
        <end position="96"/>
    </location>
</feature>
<keyword evidence="3" id="KW-0812">Transmembrane</keyword>
<feature type="domain" description="Major facilitator superfamily (MFS) profile" evidence="4">
    <location>
        <begin position="37"/>
        <end position="580"/>
    </location>
</feature>
<reference evidence="6" key="1">
    <citation type="submission" date="2025-08" db="UniProtKB">
        <authorList>
            <consortium name="RefSeq"/>
        </authorList>
    </citation>
    <scope>IDENTIFICATION</scope>
    <source>
        <tissue evidence="6">Whole sample</tissue>
    </source>
</reference>
<feature type="transmembrane region" description="Helical" evidence="3">
    <location>
        <begin position="464"/>
        <end position="484"/>
    </location>
</feature>
<keyword evidence="5" id="KW-1185">Reference proteome</keyword>
<dbReference type="PANTHER" id="PTHR11360:SF286">
    <property type="entry name" value="GH22266P"/>
    <property type="match status" value="1"/>
</dbReference>
<dbReference type="Gene3D" id="1.20.1250.20">
    <property type="entry name" value="MFS general substrate transporter like domains"/>
    <property type="match status" value="2"/>
</dbReference>
<feature type="transmembrane region" description="Helical" evidence="3">
    <location>
        <begin position="34"/>
        <end position="56"/>
    </location>
</feature>
<feature type="region of interest" description="Disordered" evidence="2">
    <location>
        <begin position="592"/>
        <end position="625"/>
    </location>
</feature>
<feature type="transmembrane region" description="Helical" evidence="3">
    <location>
        <begin position="103"/>
        <end position="121"/>
    </location>
</feature>
<dbReference type="OrthoDB" id="2213137at2759"/>
<feature type="region of interest" description="Disordered" evidence="2">
    <location>
        <begin position="1"/>
        <end position="24"/>
    </location>
</feature>
<feature type="compositionally biased region" description="Low complexity" evidence="2">
    <location>
        <begin position="10"/>
        <end position="19"/>
    </location>
</feature>
<dbReference type="CDD" id="cd17352">
    <property type="entry name" value="MFS_MCT_SLC16"/>
    <property type="match status" value="1"/>
</dbReference>
<feature type="compositionally biased region" description="Basic residues" evidence="2">
    <location>
        <begin position="234"/>
        <end position="243"/>
    </location>
</feature>
<evidence type="ECO:0000313" key="5">
    <source>
        <dbReference type="Proteomes" id="UP000694844"/>
    </source>
</evidence>
<feature type="transmembrane region" description="Helical" evidence="3">
    <location>
        <begin position="556"/>
        <end position="575"/>
    </location>
</feature>
<evidence type="ECO:0000256" key="3">
    <source>
        <dbReference type="SAM" id="Phobius"/>
    </source>
</evidence>
<dbReference type="PANTHER" id="PTHR11360">
    <property type="entry name" value="MONOCARBOXYLATE TRANSPORTER"/>
    <property type="match status" value="1"/>
</dbReference>
<name>A0A8B8CXS4_CRAVI</name>
<feature type="transmembrane region" description="Helical" evidence="3">
    <location>
        <begin position="161"/>
        <end position="184"/>
    </location>
</feature>
<dbReference type="Pfam" id="PF07690">
    <property type="entry name" value="MFS_1"/>
    <property type="match status" value="2"/>
</dbReference>
<dbReference type="InterPro" id="IPR050327">
    <property type="entry name" value="Proton-linked_MCT"/>
</dbReference>
<organism evidence="5 6">
    <name type="scientific">Crassostrea virginica</name>
    <name type="common">Eastern oyster</name>
    <dbReference type="NCBI Taxonomy" id="6565"/>
    <lineage>
        <taxon>Eukaryota</taxon>
        <taxon>Metazoa</taxon>
        <taxon>Spiralia</taxon>
        <taxon>Lophotrochozoa</taxon>
        <taxon>Mollusca</taxon>
        <taxon>Bivalvia</taxon>
        <taxon>Autobranchia</taxon>
        <taxon>Pteriomorphia</taxon>
        <taxon>Ostreida</taxon>
        <taxon>Ostreoidea</taxon>
        <taxon>Ostreidae</taxon>
        <taxon>Crassostrea</taxon>
    </lineage>
</organism>
<accession>A0A8B8CXS4</accession>
<dbReference type="KEGG" id="cvn:111122548"/>